<organism evidence="2 3">
    <name type="scientific">Cyclospora cayetanensis</name>
    <dbReference type="NCBI Taxonomy" id="88456"/>
    <lineage>
        <taxon>Eukaryota</taxon>
        <taxon>Sar</taxon>
        <taxon>Alveolata</taxon>
        <taxon>Apicomplexa</taxon>
        <taxon>Conoidasida</taxon>
        <taxon>Coccidia</taxon>
        <taxon>Eucoccidiorida</taxon>
        <taxon>Eimeriorina</taxon>
        <taxon>Eimeriidae</taxon>
        <taxon>Cyclospora</taxon>
    </lineage>
</organism>
<protein>
    <submittedName>
        <fullName evidence="2">Uncharacterized protein</fullName>
    </submittedName>
</protein>
<evidence type="ECO:0000313" key="3">
    <source>
        <dbReference type="Proteomes" id="UP000095192"/>
    </source>
</evidence>
<accession>A0A1D3D612</accession>
<feature type="compositionally biased region" description="Basic and acidic residues" evidence="1">
    <location>
        <begin position="15"/>
        <end position="25"/>
    </location>
</feature>
<dbReference type="InParanoid" id="A0A1D3D612"/>
<gene>
    <name evidence="2" type="ORF">cyc_01787</name>
</gene>
<name>A0A1D3D612_9EIME</name>
<feature type="region of interest" description="Disordered" evidence="1">
    <location>
        <begin position="1"/>
        <end position="83"/>
    </location>
</feature>
<comment type="caution">
    <text evidence="2">The sequence shown here is derived from an EMBL/GenBank/DDBJ whole genome shotgun (WGS) entry which is preliminary data.</text>
</comment>
<proteinExistence type="predicted"/>
<evidence type="ECO:0000256" key="1">
    <source>
        <dbReference type="SAM" id="MobiDB-lite"/>
    </source>
</evidence>
<evidence type="ECO:0000313" key="2">
    <source>
        <dbReference type="EMBL" id="OEH78867.1"/>
    </source>
</evidence>
<dbReference type="AlphaFoldDB" id="A0A1D3D612"/>
<dbReference type="EMBL" id="JROU02000593">
    <property type="protein sequence ID" value="OEH78867.1"/>
    <property type="molecule type" value="Genomic_DNA"/>
</dbReference>
<keyword evidence="3" id="KW-1185">Reference proteome</keyword>
<sequence>MPPTRFVETQIDAPVHNREKAKDSSKSSVKAHYARRHHERRSANGNEQAEAAHFPSVPQAVLPSTRRREDSCPEGLGKALESQ</sequence>
<dbReference type="Proteomes" id="UP000095192">
    <property type="component" value="Unassembled WGS sequence"/>
</dbReference>
<dbReference type="VEuPathDB" id="ToxoDB:cyc_01787"/>
<reference evidence="2 3" key="1">
    <citation type="journal article" date="2016" name="BMC Genomics">
        <title>Comparative genomics reveals Cyclospora cayetanensis possesses coccidia-like metabolism and invasion components but unique surface antigens.</title>
        <authorList>
            <person name="Liu S."/>
            <person name="Wang L."/>
            <person name="Zheng H."/>
            <person name="Xu Z."/>
            <person name="Roellig D.M."/>
            <person name="Li N."/>
            <person name="Frace M.A."/>
            <person name="Tang K."/>
            <person name="Arrowood M.J."/>
            <person name="Moss D.M."/>
            <person name="Zhang L."/>
            <person name="Feng Y."/>
            <person name="Xiao L."/>
        </authorList>
    </citation>
    <scope>NUCLEOTIDE SEQUENCE [LARGE SCALE GENOMIC DNA]</scope>
    <source>
        <strain evidence="2 3">CHN_HEN01</strain>
    </source>
</reference>